<sequence length="150" mass="16195">MVAASPTGLLETVLPNGSLKILADPKFSTRDLLSSCWIGRRLPRIFCGALAASTDRTVSQYDLRAATTSSTTPSVASLMHPATPSCIAAAPLPSDSSLEAVYNLDIRWYRHNALHRRIVLPHYGSTSRSATESTAGTGRCSWHEPTSRLQ</sequence>
<feature type="compositionally biased region" description="Basic and acidic residues" evidence="1">
    <location>
        <begin position="141"/>
        <end position="150"/>
    </location>
</feature>
<name>A0A1Y2J3H4_TRAC3</name>
<proteinExistence type="predicted"/>
<evidence type="ECO:0000313" key="3">
    <source>
        <dbReference type="Proteomes" id="UP000193067"/>
    </source>
</evidence>
<dbReference type="OrthoDB" id="10251381at2759"/>
<protein>
    <submittedName>
        <fullName evidence="2">Uncharacterized protein</fullName>
    </submittedName>
</protein>
<keyword evidence="3" id="KW-1185">Reference proteome</keyword>
<accession>A0A1Y2J3H4</accession>
<dbReference type="STRING" id="1353009.A0A1Y2J3H4"/>
<dbReference type="AlphaFoldDB" id="A0A1Y2J3H4"/>
<feature type="region of interest" description="Disordered" evidence="1">
    <location>
        <begin position="126"/>
        <end position="150"/>
    </location>
</feature>
<evidence type="ECO:0000256" key="1">
    <source>
        <dbReference type="SAM" id="MobiDB-lite"/>
    </source>
</evidence>
<organism evidence="2 3">
    <name type="scientific">Trametes coccinea (strain BRFM310)</name>
    <name type="common">Pycnoporus coccineus</name>
    <dbReference type="NCBI Taxonomy" id="1353009"/>
    <lineage>
        <taxon>Eukaryota</taxon>
        <taxon>Fungi</taxon>
        <taxon>Dikarya</taxon>
        <taxon>Basidiomycota</taxon>
        <taxon>Agaricomycotina</taxon>
        <taxon>Agaricomycetes</taxon>
        <taxon>Polyporales</taxon>
        <taxon>Polyporaceae</taxon>
        <taxon>Trametes</taxon>
    </lineage>
</organism>
<feature type="compositionally biased region" description="Polar residues" evidence="1">
    <location>
        <begin position="126"/>
        <end position="136"/>
    </location>
</feature>
<evidence type="ECO:0000313" key="2">
    <source>
        <dbReference type="EMBL" id="OSD07433.1"/>
    </source>
</evidence>
<gene>
    <name evidence="2" type="ORF">PYCCODRAFT_612851</name>
</gene>
<reference evidence="2 3" key="1">
    <citation type="journal article" date="2015" name="Biotechnol. Biofuels">
        <title>Enhanced degradation of softwood versus hardwood by the white-rot fungus Pycnoporus coccineus.</title>
        <authorList>
            <person name="Couturier M."/>
            <person name="Navarro D."/>
            <person name="Chevret D."/>
            <person name="Henrissat B."/>
            <person name="Piumi F."/>
            <person name="Ruiz-Duenas F.J."/>
            <person name="Martinez A.T."/>
            <person name="Grigoriev I.V."/>
            <person name="Riley R."/>
            <person name="Lipzen A."/>
            <person name="Berrin J.G."/>
            <person name="Master E.R."/>
            <person name="Rosso M.N."/>
        </authorList>
    </citation>
    <scope>NUCLEOTIDE SEQUENCE [LARGE SCALE GENOMIC DNA]</scope>
    <source>
        <strain evidence="2 3">BRFM310</strain>
    </source>
</reference>
<dbReference type="Proteomes" id="UP000193067">
    <property type="component" value="Unassembled WGS sequence"/>
</dbReference>
<dbReference type="EMBL" id="KZ084088">
    <property type="protein sequence ID" value="OSD07433.1"/>
    <property type="molecule type" value="Genomic_DNA"/>
</dbReference>